<protein>
    <recommendedName>
        <fullName evidence="1">BTB domain-containing protein</fullName>
    </recommendedName>
</protein>
<evidence type="ECO:0000259" key="1">
    <source>
        <dbReference type="PROSITE" id="PS50097"/>
    </source>
</evidence>
<name>A0A0C3RZ56_PHLG1</name>
<dbReference type="OrthoDB" id="3036049at2759"/>
<dbReference type="EMBL" id="KN840494">
    <property type="protein sequence ID" value="KIP07576.1"/>
    <property type="molecule type" value="Genomic_DNA"/>
</dbReference>
<evidence type="ECO:0000313" key="2">
    <source>
        <dbReference type="EMBL" id="KIP07576.1"/>
    </source>
</evidence>
<dbReference type="InterPro" id="IPR000210">
    <property type="entry name" value="BTB/POZ_dom"/>
</dbReference>
<dbReference type="Pfam" id="PF00651">
    <property type="entry name" value="BTB"/>
    <property type="match status" value="1"/>
</dbReference>
<dbReference type="Proteomes" id="UP000053257">
    <property type="component" value="Unassembled WGS sequence"/>
</dbReference>
<evidence type="ECO:0000313" key="3">
    <source>
        <dbReference type="Proteomes" id="UP000053257"/>
    </source>
</evidence>
<dbReference type="Gene3D" id="2.120.10.70">
    <property type="entry name" value="Fucose-specific lectin"/>
    <property type="match status" value="1"/>
</dbReference>
<feature type="domain" description="BTB" evidence="1">
    <location>
        <begin position="179"/>
        <end position="255"/>
    </location>
</feature>
<dbReference type="SUPFAM" id="SSF89372">
    <property type="entry name" value="Fucose-specific lectin"/>
    <property type="match status" value="1"/>
</dbReference>
<dbReference type="SUPFAM" id="SSF54695">
    <property type="entry name" value="POZ domain"/>
    <property type="match status" value="1"/>
</dbReference>
<dbReference type="CDD" id="cd18186">
    <property type="entry name" value="BTB_POZ_ZBTB_KLHL-like"/>
    <property type="match status" value="1"/>
</dbReference>
<proteinExistence type="predicted"/>
<dbReference type="InterPro" id="IPR011333">
    <property type="entry name" value="SKP1/BTB/POZ_sf"/>
</dbReference>
<keyword evidence="3" id="KW-1185">Reference proteome</keyword>
<dbReference type="Gene3D" id="3.30.710.10">
    <property type="entry name" value="Potassium Channel Kv1.1, Chain A"/>
    <property type="match status" value="1"/>
</dbReference>
<sequence length="487" mass="54898">MLYVQDVEGYLREYYFTLSGTVGSTSKVGEGPYASLQSISALADSQSPGLRLYCQTDDMDIVEWTKCQDQWYSLGGAIIANEYSQVLLCAFTRRVESEGAINLYWITSHGVLKQRVWYQGTWSVPLSVCVIRSAEKRLQTEAVERCRTGSNAHGQTAAWTDCTMREVWSVLDPDSEAIHDSYLALRAEDTVFKVQRSVLSQHSSFFADMLSIPQPAEADLNDLYEGVPVVPVAESAQDLSMFLANIYDNHAVASCNGLQLARLLDICTKYQAWRLSQRIVLLLRHEFPDSFDSFSHFVDHHPLVNRTVTDTCRLADTTSALPLFTSTTELITILTSVRRAGLRIVLPAILLRCAMQETNTLLASARAGRLTRDDAEWLRDIQARLAAYAQPKLATMSARFSMECQTRGSCRLRNVDAIRVLFFHPWLTMTGTQWCAGCISNFWQRVCADQQPAKESRRGWESLPSLLGLPSWTDLRQEYAEFCQDSE</sequence>
<organism evidence="2 3">
    <name type="scientific">Phlebiopsis gigantea (strain 11061_1 CR5-6)</name>
    <name type="common">White-rot fungus</name>
    <name type="synonym">Peniophora gigantea</name>
    <dbReference type="NCBI Taxonomy" id="745531"/>
    <lineage>
        <taxon>Eukaryota</taxon>
        <taxon>Fungi</taxon>
        <taxon>Dikarya</taxon>
        <taxon>Basidiomycota</taxon>
        <taxon>Agaricomycotina</taxon>
        <taxon>Agaricomycetes</taxon>
        <taxon>Polyporales</taxon>
        <taxon>Phanerochaetaceae</taxon>
        <taxon>Phlebiopsis</taxon>
    </lineage>
</organism>
<dbReference type="PROSITE" id="PS50097">
    <property type="entry name" value="BTB"/>
    <property type="match status" value="1"/>
</dbReference>
<dbReference type="HOGENOM" id="CLU_560336_0_0_1"/>
<dbReference type="AlphaFoldDB" id="A0A0C3RZ56"/>
<reference evidence="2 3" key="1">
    <citation type="journal article" date="2014" name="PLoS Genet.">
        <title>Analysis of the Phlebiopsis gigantea genome, transcriptome and secretome provides insight into its pioneer colonization strategies of wood.</title>
        <authorList>
            <person name="Hori C."/>
            <person name="Ishida T."/>
            <person name="Igarashi K."/>
            <person name="Samejima M."/>
            <person name="Suzuki H."/>
            <person name="Master E."/>
            <person name="Ferreira P."/>
            <person name="Ruiz-Duenas F.J."/>
            <person name="Held B."/>
            <person name="Canessa P."/>
            <person name="Larrondo L.F."/>
            <person name="Schmoll M."/>
            <person name="Druzhinina I.S."/>
            <person name="Kubicek C.P."/>
            <person name="Gaskell J.A."/>
            <person name="Kersten P."/>
            <person name="St John F."/>
            <person name="Glasner J."/>
            <person name="Sabat G."/>
            <person name="Splinter BonDurant S."/>
            <person name="Syed K."/>
            <person name="Yadav J."/>
            <person name="Mgbeahuruike A.C."/>
            <person name="Kovalchuk A."/>
            <person name="Asiegbu F.O."/>
            <person name="Lackner G."/>
            <person name="Hoffmeister D."/>
            <person name="Rencoret J."/>
            <person name="Gutierrez A."/>
            <person name="Sun H."/>
            <person name="Lindquist E."/>
            <person name="Barry K."/>
            <person name="Riley R."/>
            <person name="Grigoriev I.V."/>
            <person name="Henrissat B."/>
            <person name="Kues U."/>
            <person name="Berka R.M."/>
            <person name="Martinez A.T."/>
            <person name="Covert S.F."/>
            <person name="Blanchette R.A."/>
            <person name="Cullen D."/>
        </authorList>
    </citation>
    <scope>NUCLEOTIDE SEQUENCE [LARGE SCALE GENOMIC DNA]</scope>
    <source>
        <strain evidence="2 3">11061_1 CR5-6</strain>
    </source>
</reference>
<accession>A0A0C3RZ56</accession>
<gene>
    <name evidence="2" type="ORF">PHLGIDRAFT_412548</name>
</gene>